<evidence type="ECO:0000256" key="5">
    <source>
        <dbReference type="ARBA" id="ARBA00022856"/>
    </source>
</evidence>
<dbReference type="SUPFAM" id="SSF53850">
    <property type="entry name" value="Periplasmic binding protein-like II"/>
    <property type="match status" value="1"/>
</dbReference>
<comment type="subcellular location">
    <subcellularLocation>
        <location evidence="1">Cell envelope</location>
    </subcellularLocation>
</comment>
<evidence type="ECO:0000256" key="1">
    <source>
        <dbReference type="ARBA" id="ARBA00004196"/>
    </source>
</evidence>
<evidence type="ECO:0000259" key="8">
    <source>
        <dbReference type="Pfam" id="PF00496"/>
    </source>
</evidence>
<gene>
    <name evidence="9" type="ORF">ATL39_3341</name>
</gene>
<evidence type="ECO:0000313" key="10">
    <source>
        <dbReference type="Proteomes" id="UP000285120"/>
    </source>
</evidence>
<dbReference type="Gene3D" id="3.90.76.10">
    <property type="entry name" value="Dipeptide-binding Protein, Domain 1"/>
    <property type="match status" value="1"/>
</dbReference>
<dbReference type="PANTHER" id="PTHR30290:SF10">
    <property type="entry name" value="PERIPLASMIC OLIGOPEPTIDE-BINDING PROTEIN-RELATED"/>
    <property type="match status" value="1"/>
</dbReference>
<dbReference type="CDD" id="cd08504">
    <property type="entry name" value="PBP2_OppA"/>
    <property type="match status" value="1"/>
</dbReference>
<dbReference type="PROSITE" id="PS51257">
    <property type="entry name" value="PROKAR_LIPOPROTEIN"/>
    <property type="match status" value="1"/>
</dbReference>
<dbReference type="InterPro" id="IPR039424">
    <property type="entry name" value="SBP_5"/>
</dbReference>
<dbReference type="GO" id="GO:1904680">
    <property type="term" value="F:peptide transmembrane transporter activity"/>
    <property type="evidence" value="ECO:0007669"/>
    <property type="project" value="TreeGrafter"/>
</dbReference>
<evidence type="ECO:0000313" key="9">
    <source>
        <dbReference type="EMBL" id="RKD68070.1"/>
    </source>
</evidence>
<name>A0A419UU24_9BACL</name>
<dbReference type="GO" id="GO:0030288">
    <property type="term" value="C:outer membrane-bounded periplasmic space"/>
    <property type="evidence" value="ECO:0007669"/>
    <property type="project" value="UniProtKB-ARBA"/>
</dbReference>
<dbReference type="AlphaFoldDB" id="A0A419UU24"/>
<evidence type="ECO:0000256" key="3">
    <source>
        <dbReference type="ARBA" id="ARBA00022448"/>
    </source>
</evidence>
<dbReference type="InterPro" id="IPR000914">
    <property type="entry name" value="SBP_5_dom"/>
</dbReference>
<evidence type="ECO:0000256" key="7">
    <source>
        <dbReference type="SAM" id="SignalP"/>
    </source>
</evidence>
<dbReference type="GO" id="GO:0015833">
    <property type="term" value="P:peptide transport"/>
    <property type="evidence" value="ECO:0007669"/>
    <property type="project" value="UniProtKB-KW"/>
</dbReference>
<dbReference type="PIRSF" id="PIRSF002741">
    <property type="entry name" value="MppA"/>
    <property type="match status" value="1"/>
</dbReference>
<keyword evidence="5" id="KW-0653">Protein transport</keyword>
<dbReference type="InterPro" id="IPR030678">
    <property type="entry name" value="Peptide/Ni-bd"/>
</dbReference>
<comment type="caution">
    <text evidence="9">The sequence shown here is derived from an EMBL/GenBank/DDBJ whole genome shotgun (WGS) entry which is preliminary data.</text>
</comment>
<dbReference type="Gene3D" id="3.10.105.10">
    <property type="entry name" value="Dipeptide-binding Protein, Domain 3"/>
    <property type="match status" value="1"/>
</dbReference>
<keyword evidence="4 7" id="KW-0732">Signal</keyword>
<evidence type="ECO:0000256" key="4">
    <source>
        <dbReference type="ARBA" id="ARBA00022729"/>
    </source>
</evidence>
<dbReference type="FunFam" id="3.10.105.10:FF:000001">
    <property type="entry name" value="Oligopeptide ABC transporter, oligopeptide-binding protein"/>
    <property type="match status" value="1"/>
</dbReference>
<keyword evidence="3" id="KW-0813">Transport</keyword>
<dbReference type="Pfam" id="PF00496">
    <property type="entry name" value="SBP_bac_5"/>
    <property type="match status" value="1"/>
</dbReference>
<dbReference type="GO" id="GO:0043190">
    <property type="term" value="C:ATP-binding cassette (ABC) transporter complex"/>
    <property type="evidence" value="ECO:0007669"/>
    <property type="project" value="InterPro"/>
</dbReference>
<feature type="region of interest" description="Disordered" evidence="6">
    <location>
        <begin position="23"/>
        <end position="42"/>
    </location>
</feature>
<proteinExistence type="inferred from homology"/>
<dbReference type="Gene3D" id="3.40.190.10">
    <property type="entry name" value="Periplasmic binding protein-like II"/>
    <property type="match status" value="1"/>
</dbReference>
<feature type="chain" id="PRO_5019048536" evidence="7">
    <location>
        <begin position="21"/>
        <end position="558"/>
    </location>
</feature>
<dbReference type="Proteomes" id="UP000285120">
    <property type="component" value="Unassembled WGS sequence"/>
</dbReference>
<reference evidence="9 10" key="1">
    <citation type="submission" date="2018-09" db="EMBL/GenBank/DDBJ databases">
        <title>Genomic Encyclopedia of Archaeal and Bacterial Type Strains, Phase II (KMG-II): from individual species to whole genera.</title>
        <authorList>
            <person name="Goeker M."/>
        </authorList>
    </citation>
    <scope>NUCLEOTIDE SEQUENCE [LARGE SCALE GENOMIC DNA]</scope>
    <source>
        <strain evidence="9 10">DSM 17008</strain>
    </source>
</reference>
<evidence type="ECO:0000256" key="2">
    <source>
        <dbReference type="ARBA" id="ARBA00005695"/>
    </source>
</evidence>
<feature type="domain" description="Solute-binding protein family 5" evidence="8">
    <location>
        <begin position="87"/>
        <end position="472"/>
    </location>
</feature>
<dbReference type="EMBL" id="RAPK01000013">
    <property type="protein sequence ID" value="RKD68070.1"/>
    <property type="molecule type" value="Genomic_DNA"/>
</dbReference>
<dbReference type="RefSeq" id="WP_120194473.1">
    <property type="nucleotide sequence ID" value="NZ_RAPK01000013.1"/>
</dbReference>
<dbReference type="FunFam" id="3.90.76.10:FF:000001">
    <property type="entry name" value="Oligopeptide ABC transporter substrate-binding protein"/>
    <property type="match status" value="1"/>
</dbReference>
<evidence type="ECO:0000256" key="6">
    <source>
        <dbReference type="SAM" id="MobiDB-lite"/>
    </source>
</evidence>
<keyword evidence="5" id="KW-0571">Peptide transport</keyword>
<comment type="similarity">
    <text evidence="2">Belongs to the bacterial solute-binding protein 5 family.</text>
</comment>
<organism evidence="9 10">
    <name type="scientific">Sinobaca qinghaiensis</name>
    <dbReference type="NCBI Taxonomy" id="342944"/>
    <lineage>
        <taxon>Bacteria</taxon>
        <taxon>Bacillati</taxon>
        <taxon>Bacillota</taxon>
        <taxon>Bacilli</taxon>
        <taxon>Bacillales</taxon>
        <taxon>Sporolactobacillaceae</taxon>
        <taxon>Sinobaca</taxon>
    </lineage>
</organism>
<protein>
    <submittedName>
        <fullName evidence="9">Oligopeptide transport system substrate-binding protein</fullName>
    </submittedName>
</protein>
<keyword evidence="10" id="KW-1185">Reference proteome</keyword>
<feature type="signal peptide" evidence="7">
    <location>
        <begin position="1"/>
        <end position="20"/>
    </location>
</feature>
<sequence length="558" mass="61774">MKSKKLWLLLSTVAVGSSLAACSGNSESGGESAEGEEGQASGDQVVDISISDEIPSMDPSLVTDQHGMQWTGETYEGLYRTGEEGDPVEGIAMDHETSEDGLTWTFNLREDAEWENGDPVTANDFVYAWQRAVDPDTASEYGPYMMAGVIDNATEVSEGEMDVEELGVEAVDDYTLEVTLDKVTPYFESLTTFPTFLPLNESFVEEQGENFALEAENTLSNGPFKMTEWSHGESMKFEKNDTYWDADTVQLSEINAQVVKETSTGVNLFETGELDRVSISAEYVDQYSTEQSFRTIEEPSVFFLKMNQSNDGPLANENVRKAIAQSIDKEGLADTILNDGSFPANGLVPENFVTSPESDEGFREANGDLLPTDKEAAQEAWAAALEELGTDTVEIEMLGDDTDKAQNINAYFKNQLEENLEGLTLNVKSVPFKERLRLSDEMDYELSVSGWSPDFVDANSFMNMFVTDGGYNQMGYSNEEYDALIEEAAGDSADDPQARWDAFLEAEKILVEEDAAIAPLYQRSTAYLWNPALQGVYYNAAGHDFEYKWAYVDEEAAE</sequence>
<dbReference type="PANTHER" id="PTHR30290">
    <property type="entry name" value="PERIPLASMIC BINDING COMPONENT OF ABC TRANSPORTER"/>
    <property type="match status" value="1"/>
</dbReference>
<dbReference type="OrthoDB" id="9801912at2"/>
<accession>A0A419UU24</accession>